<evidence type="ECO:0000313" key="10">
    <source>
        <dbReference type="Proteomes" id="UP000799437"/>
    </source>
</evidence>
<protein>
    <submittedName>
        <fullName evidence="9">L-ascorbate oxidase-like protein</fullName>
    </submittedName>
</protein>
<dbReference type="InterPro" id="IPR011707">
    <property type="entry name" value="Cu-oxidase-like_N"/>
</dbReference>
<dbReference type="InterPro" id="IPR011706">
    <property type="entry name" value="Cu-oxidase_C"/>
</dbReference>
<feature type="chain" id="PRO_5025362714" evidence="5">
    <location>
        <begin position="28"/>
        <end position="620"/>
    </location>
</feature>
<dbReference type="Pfam" id="PF07731">
    <property type="entry name" value="Cu-oxidase_2"/>
    <property type="match status" value="1"/>
</dbReference>
<reference evidence="9" key="1">
    <citation type="journal article" date="2020" name="Stud. Mycol.">
        <title>101 Dothideomycetes genomes: a test case for predicting lifestyles and emergence of pathogens.</title>
        <authorList>
            <person name="Haridas S."/>
            <person name="Albert R."/>
            <person name="Binder M."/>
            <person name="Bloem J."/>
            <person name="Labutti K."/>
            <person name="Salamov A."/>
            <person name="Andreopoulos B."/>
            <person name="Baker S."/>
            <person name="Barry K."/>
            <person name="Bills G."/>
            <person name="Bluhm B."/>
            <person name="Cannon C."/>
            <person name="Castanera R."/>
            <person name="Culley D."/>
            <person name="Daum C."/>
            <person name="Ezra D."/>
            <person name="Gonzalez J."/>
            <person name="Henrissat B."/>
            <person name="Kuo A."/>
            <person name="Liang C."/>
            <person name="Lipzen A."/>
            <person name="Lutzoni F."/>
            <person name="Magnuson J."/>
            <person name="Mondo S."/>
            <person name="Nolan M."/>
            <person name="Ohm R."/>
            <person name="Pangilinan J."/>
            <person name="Park H.-J."/>
            <person name="Ramirez L."/>
            <person name="Alfaro M."/>
            <person name="Sun H."/>
            <person name="Tritt A."/>
            <person name="Yoshinaga Y."/>
            <person name="Zwiers L.-H."/>
            <person name="Turgeon B."/>
            <person name="Goodwin S."/>
            <person name="Spatafora J."/>
            <person name="Crous P."/>
            <person name="Grigoriev I."/>
        </authorList>
    </citation>
    <scope>NUCLEOTIDE SEQUENCE</scope>
    <source>
        <strain evidence="9">CBS 121739</strain>
    </source>
</reference>
<dbReference type="Proteomes" id="UP000799437">
    <property type="component" value="Unassembled WGS sequence"/>
</dbReference>
<dbReference type="PROSITE" id="PS00079">
    <property type="entry name" value="MULTICOPPER_OXIDASE1"/>
    <property type="match status" value="1"/>
</dbReference>
<dbReference type="Gene3D" id="2.60.40.420">
    <property type="entry name" value="Cupredoxins - blue copper proteins"/>
    <property type="match status" value="3"/>
</dbReference>
<dbReference type="InterPro" id="IPR033138">
    <property type="entry name" value="Cu_oxidase_CS"/>
</dbReference>
<dbReference type="InterPro" id="IPR045087">
    <property type="entry name" value="Cu-oxidase_fam"/>
</dbReference>
<evidence type="ECO:0000259" key="8">
    <source>
        <dbReference type="Pfam" id="PF07732"/>
    </source>
</evidence>
<dbReference type="Pfam" id="PF00394">
    <property type="entry name" value="Cu-oxidase"/>
    <property type="match status" value="1"/>
</dbReference>
<dbReference type="GeneID" id="54487433"/>
<dbReference type="AlphaFoldDB" id="A0A6A6WMT4"/>
<feature type="signal peptide" evidence="5">
    <location>
        <begin position="1"/>
        <end position="27"/>
    </location>
</feature>
<dbReference type="PANTHER" id="PTHR11709">
    <property type="entry name" value="MULTI-COPPER OXIDASE"/>
    <property type="match status" value="1"/>
</dbReference>
<evidence type="ECO:0000313" key="9">
    <source>
        <dbReference type="EMBL" id="KAF2763547.1"/>
    </source>
</evidence>
<keyword evidence="2" id="KW-0479">Metal-binding</keyword>
<dbReference type="GO" id="GO:0016491">
    <property type="term" value="F:oxidoreductase activity"/>
    <property type="evidence" value="ECO:0007669"/>
    <property type="project" value="UniProtKB-KW"/>
</dbReference>
<name>A0A6A6WMT4_9PEZI</name>
<dbReference type="InterPro" id="IPR008972">
    <property type="entry name" value="Cupredoxin"/>
</dbReference>
<dbReference type="InterPro" id="IPR017762">
    <property type="entry name" value="Multicopper_oxidase_fun"/>
</dbReference>
<accession>A0A6A6WMT4</accession>
<keyword evidence="4" id="KW-0186">Copper</keyword>
<dbReference type="RefSeq" id="XP_033605998.1">
    <property type="nucleotide sequence ID" value="XM_033746379.1"/>
</dbReference>
<feature type="domain" description="Plastocyanin-like" evidence="6">
    <location>
        <begin position="170"/>
        <end position="326"/>
    </location>
</feature>
<evidence type="ECO:0000256" key="5">
    <source>
        <dbReference type="SAM" id="SignalP"/>
    </source>
</evidence>
<evidence type="ECO:0000256" key="2">
    <source>
        <dbReference type="ARBA" id="ARBA00022723"/>
    </source>
</evidence>
<keyword evidence="5" id="KW-0732">Signal</keyword>
<dbReference type="EMBL" id="ML996565">
    <property type="protein sequence ID" value="KAF2763547.1"/>
    <property type="molecule type" value="Genomic_DNA"/>
</dbReference>
<comment type="similarity">
    <text evidence="1">Belongs to the multicopper oxidase family.</text>
</comment>
<dbReference type="InterPro" id="IPR002355">
    <property type="entry name" value="Cu_oxidase_Cu_BS"/>
</dbReference>
<evidence type="ECO:0000259" key="6">
    <source>
        <dbReference type="Pfam" id="PF00394"/>
    </source>
</evidence>
<dbReference type="OrthoDB" id="2121828at2759"/>
<gene>
    <name evidence="9" type="ORF">EJ05DRAFT_496364</name>
</gene>
<dbReference type="InterPro" id="IPR001117">
    <property type="entry name" value="Cu-oxidase_2nd"/>
</dbReference>
<proteinExistence type="inferred from homology"/>
<evidence type="ECO:0000256" key="4">
    <source>
        <dbReference type="ARBA" id="ARBA00023008"/>
    </source>
</evidence>
<dbReference type="CDD" id="cd13873">
    <property type="entry name" value="CuRO_2_AAO_like_2"/>
    <property type="match status" value="1"/>
</dbReference>
<dbReference type="Pfam" id="PF07732">
    <property type="entry name" value="Cu-oxidase_3"/>
    <property type="match status" value="1"/>
</dbReference>
<dbReference type="GO" id="GO:0005507">
    <property type="term" value="F:copper ion binding"/>
    <property type="evidence" value="ECO:0007669"/>
    <property type="project" value="InterPro"/>
</dbReference>
<evidence type="ECO:0000259" key="7">
    <source>
        <dbReference type="Pfam" id="PF07731"/>
    </source>
</evidence>
<keyword evidence="10" id="KW-1185">Reference proteome</keyword>
<evidence type="ECO:0000256" key="1">
    <source>
        <dbReference type="ARBA" id="ARBA00010609"/>
    </source>
</evidence>
<feature type="domain" description="Plastocyanin-like" evidence="7">
    <location>
        <begin position="429"/>
        <end position="559"/>
    </location>
</feature>
<dbReference type="NCBIfam" id="TIGR03390">
    <property type="entry name" value="ascorbOXfungal"/>
    <property type="match status" value="1"/>
</dbReference>
<dbReference type="SUPFAM" id="SSF49503">
    <property type="entry name" value="Cupredoxins"/>
    <property type="match status" value="3"/>
</dbReference>
<dbReference type="PANTHER" id="PTHR11709:SF394">
    <property type="entry name" value="FI03373P-RELATED"/>
    <property type="match status" value="1"/>
</dbReference>
<sequence>MKGIISVSSFLLSAVLVLCSIAPFVAAGHGAKHGDDFQPDYILRITEDTAPVACQVRKSVLVNGTSPGPEIRLKPGSTTWIRVYNDMESLNTTMHWHGLAQRVAPFSDGSPLATQWPIPAKHFFDYEIYAEEDDAGTYFYHSHVGIQALTAAGPLIVEDCGRKPYDYDEERVFMLTDYFNKTDEVIEGGLQGVPFTWSGETNAILLNGKGVPNTPPTEASECSLPVIDVRPGKTYRFRFIGGTALSHTLIAFEGHPNLTIINVEGHYTEPHVVDRMQLGSGNRFDILFSTKSAADLAAAQRSSYFIQFESRDRPTVYRGYAILRYEPDSPLPKAPAVAPLTLPNATYDWAEYALQPLYPRHDFPALEEVTRRIILNTSQIQTFSQHLIWKFSNNYTWTEAVYESPLLIDIYKSGEAAVPSFAAASSPASQGYDPISKAFPAKQGEVIEVVFQNTGSLFNNGGGLDVHPFHAHGQHVFDIGSGNGTYDPVANEAKIKERHWRPVERDTTMLYRYGLKTTPGGVSGWRAWRVRLAQPGVWMVHCHTLQHMIMGMQTVWVIGDAAAIRSVPIEYAAGYLEYGGSSYGNETFSPIVWEQYDGTGSCAQQQQQQQQRHATRDVDA</sequence>
<organism evidence="9 10">
    <name type="scientific">Pseudovirgaria hyperparasitica</name>
    <dbReference type="NCBI Taxonomy" id="470096"/>
    <lineage>
        <taxon>Eukaryota</taxon>
        <taxon>Fungi</taxon>
        <taxon>Dikarya</taxon>
        <taxon>Ascomycota</taxon>
        <taxon>Pezizomycotina</taxon>
        <taxon>Dothideomycetes</taxon>
        <taxon>Dothideomycetes incertae sedis</taxon>
        <taxon>Acrospermales</taxon>
        <taxon>Acrospermaceae</taxon>
        <taxon>Pseudovirgaria</taxon>
    </lineage>
</organism>
<keyword evidence="3" id="KW-0560">Oxidoreductase</keyword>
<feature type="domain" description="Plastocyanin-like" evidence="8">
    <location>
        <begin position="45"/>
        <end position="159"/>
    </location>
</feature>
<evidence type="ECO:0000256" key="3">
    <source>
        <dbReference type="ARBA" id="ARBA00023002"/>
    </source>
</evidence>
<dbReference type="PROSITE" id="PS00080">
    <property type="entry name" value="MULTICOPPER_OXIDASE2"/>
    <property type="match status" value="1"/>
</dbReference>